<evidence type="ECO:0000313" key="3">
    <source>
        <dbReference type="Proteomes" id="UP000675409"/>
    </source>
</evidence>
<dbReference type="PRINTS" id="PR00111">
    <property type="entry name" value="ABHYDROLASE"/>
</dbReference>
<keyword evidence="3" id="KW-1185">Reference proteome</keyword>
<proteinExistence type="predicted"/>
<evidence type="ECO:0000313" key="2">
    <source>
        <dbReference type="EMBL" id="MBL0885194.1"/>
    </source>
</evidence>
<gene>
    <name evidence="2" type="ORF">HGK34_02670</name>
</gene>
<organism evidence="2 3">
    <name type="scientific">Myceligenerans indicum</name>
    <dbReference type="NCBI Taxonomy" id="2593663"/>
    <lineage>
        <taxon>Bacteria</taxon>
        <taxon>Bacillati</taxon>
        <taxon>Actinomycetota</taxon>
        <taxon>Actinomycetes</taxon>
        <taxon>Micrococcales</taxon>
        <taxon>Promicromonosporaceae</taxon>
        <taxon>Myceligenerans</taxon>
    </lineage>
</organism>
<dbReference type="InterPro" id="IPR050471">
    <property type="entry name" value="AB_hydrolase"/>
</dbReference>
<dbReference type="Gene3D" id="3.40.50.1820">
    <property type="entry name" value="alpha/beta hydrolase"/>
    <property type="match status" value="1"/>
</dbReference>
<dbReference type="InterPro" id="IPR000073">
    <property type="entry name" value="AB_hydrolase_1"/>
</dbReference>
<dbReference type="PANTHER" id="PTHR43433:SF10">
    <property type="entry name" value="AB HYDROLASE-1 DOMAIN-CONTAINING PROTEIN"/>
    <property type="match status" value="1"/>
</dbReference>
<evidence type="ECO:0000259" key="1">
    <source>
        <dbReference type="Pfam" id="PF00561"/>
    </source>
</evidence>
<reference evidence="2 3" key="1">
    <citation type="journal article" date="2021" name="Arch. Microbiol.">
        <title>Myceligenerans indicum sp. nov., an actinobacterium isolated from mangrove sediment of Sundarbans, India.</title>
        <authorList>
            <person name="Asha K."/>
            <person name="Bhadury P."/>
        </authorList>
    </citation>
    <scope>NUCLEOTIDE SEQUENCE [LARGE SCALE GENOMIC DNA]</scope>
    <source>
        <strain evidence="2 3">I2</strain>
    </source>
</reference>
<dbReference type="Proteomes" id="UP000675409">
    <property type="component" value="Unassembled WGS sequence"/>
</dbReference>
<name>A0ABS1LG43_9MICO</name>
<comment type="caution">
    <text evidence="2">The sequence shown here is derived from an EMBL/GenBank/DDBJ whole genome shotgun (WGS) entry which is preliminary data.</text>
</comment>
<keyword evidence="2" id="KW-0378">Hydrolase</keyword>
<feature type="domain" description="AB hydrolase-1" evidence="1">
    <location>
        <begin position="30"/>
        <end position="273"/>
    </location>
</feature>
<protein>
    <submittedName>
        <fullName evidence="2">Alpha/beta hydrolase</fullName>
    </submittedName>
</protein>
<sequence length="287" mass="29752">MTAQPATRSLTAPHGRTITWCEFGDPQGIPVLAAHGSPGSRLQLMPLHDAARDAGVRVVVPDRPGFGGTSTAPDHGFHSWDDDAITLLDALGITRVTLLGFSGGGGYALALASRRPARVARVVLVCGMVPGAPAAALSGRIGVVTLLYRVSRWAPALAAAMLEGRGPFARVREANLSAWPEADRIIMTDPDARKLTAADAEAGLAQGARAGIEDLGRYHRPLPSGLGAVRQPVTLVHGTADGNVPIGVARWAASRLPSATLVEIAGAGHYFAVTSPRTVVTALLPET</sequence>
<dbReference type="Pfam" id="PF00561">
    <property type="entry name" value="Abhydrolase_1"/>
    <property type="match status" value="1"/>
</dbReference>
<dbReference type="EMBL" id="JABBYC010000002">
    <property type="protein sequence ID" value="MBL0885194.1"/>
    <property type="molecule type" value="Genomic_DNA"/>
</dbReference>
<accession>A0ABS1LG43</accession>
<dbReference type="InterPro" id="IPR029058">
    <property type="entry name" value="AB_hydrolase_fold"/>
</dbReference>
<dbReference type="RefSeq" id="WP_201845033.1">
    <property type="nucleotide sequence ID" value="NZ_JABBYC010000002.1"/>
</dbReference>
<dbReference type="GO" id="GO:0016787">
    <property type="term" value="F:hydrolase activity"/>
    <property type="evidence" value="ECO:0007669"/>
    <property type="project" value="UniProtKB-KW"/>
</dbReference>
<dbReference type="PANTHER" id="PTHR43433">
    <property type="entry name" value="HYDROLASE, ALPHA/BETA FOLD FAMILY PROTEIN"/>
    <property type="match status" value="1"/>
</dbReference>
<dbReference type="SUPFAM" id="SSF53474">
    <property type="entry name" value="alpha/beta-Hydrolases"/>
    <property type="match status" value="1"/>
</dbReference>